<evidence type="ECO:0000256" key="4">
    <source>
        <dbReference type="ARBA" id="ARBA00010008"/>
    </source>
</evidence>
<evidence type="ECO:0000256" key="1">
    <source>
        <dbReference type="ARBA" id="ARBA00001933"/>
    </source>
</evidence>
<name>A0A162S1F9_9BACL</name>
<evidence type="ECO:0000256" key="5">
    <source>
        <dbReference type="ARBA" id="ARBA00011738"/>
    </source>
</evidence>
<comment type="cofactor">
    <cofactor evidence="1 10 11">
        <name>pyridoxal 5'-phosphate</name>
        <dbReference type="ChEBI" id="CHEBI:597326"/>
    </cofactor>
</comment>
<comment type="pathway">
    <text evidence="3 11">Cofactor biosynthesis; biotin biosynthesis.</text>
</comment>
<dbReference type="Proteomes" id="UP000190229">
    <property type="component" value="Unassembled WGS sequence"/>
</dbReference>
<dbReference type="Proteomes" id="UP000077421">
    <property type="component" value="Unassembled WGS sequence"/>
</dbReference>
<dbReference type="PANTHER" id="PTHR13693">
    <property type="entry name" value="CLASS II AMINOTRANSFERASE/8-AMINO-7-OXONONANOATE SYNTHASE"/>
    <property type="match status" value="1"/>
</dbReference>
<evidence type="ECO:0000256" key="11">
    <source>
        <dbReference type="RuleBase" id="RU003693"/>
    </source>
</evidence>
<dbReference type="Gene3D" id="3.90.1150.10">
    <property type="entry name" value="Aspartate Aminotransferase, domain 1"/>
    <property type="match status" value="1"/>
</dbReference>
<keyword evidence="16" id="KW-1185">Reference proteome</keyword>
<dbReference type="Gene3D" id="3.40.640.10">
    <property type="entry name" value="Type I PLP-dependent aspartate aminotransferase-like (Major domain)"/>
    <property type="match status" value="1"/>
</dbReference>
<comment type="catalytic activity">
    <reaction evidence="9 11">
        <text>6-carboxyhexanoyl-[ACP] + L-alanine + H(+) = (8S)-8-amino-7-oxononanoate + holo-[ACP] + CO2</text>
        <dbReference type="Rhea" id="RHEA:42288"/>
        <dbReference type="Rhea" id="RHEA-COMP:9685"/>
        <dbReference type="Rhea" id="RHEA-COMP:9955"/>
        <dbReference type="ChEBI" id="CHEBI:15378"/>
        <dbReference type="ChEBI" id="CHEBI:16526"/>
        <dbReference type="ChEBI" id="CHEBI:57972"/>
        <dbReference type="ChEBI" id="CHEBI:64479"/>
        <dbReference type="ChEBI" id="CHEBI:78846"/>
        <dbReference type="ChEBI" id="CHEBI:149468"/>
        <dbReference type="EC" id="2.3.1.47"/>
    </reaction>
</comment>
<keyword evidence="6 11" id="KW-0808">Transferase</keyword>
<evidence type="ECO:0000256" key="6">
    <source>
        <dbReference type="ARBA" id="ARBA00022679"/>
    </source>
</evidence>
<reference evidence="14 16" key="2">
    <citation type="submission" date="2017-02" db="EMBL/GenBank/DDBJ databases">
        <title>Draft genome of Acidibacillus ferrooxidans Huett2.</title>
        <authorList>
            <person name="Schopf S."/>
        </authorList>
    </citation>
    <scope>NUCLEOTIDE SEQUENCE [LARGE SCALE GENOMIC DNA]</scope>
    <source>
        <strain evidence="14 16">Huett2</strain>
    </source>
</reference>
<protein>
    <recommendedName>
        <fullName evidence="11">8-amino-7-ketopelargonate synthase</fullName>
        <ecNumber evidence="11">2.3.1.47</ecNumber>
    </recommendedName>
</protein>
<dbReference type="Pfam" id="PF00155">
    <property type="entry name" value="Aminotran_1_2"/>
    <property type="match status" value="1"/>
</dbReference>
<dbReference type="PROSITE" id="PS00599">
    <property type="entry name" value="AA_TRANSFER_CLASS_2"/>
    <property type="match status" value="1"/>
</dbReference>
<feature type="domain" description="Aminotransferase class I/classII large" evidence="12">
    <location>
        <begin position="47"/>
        <end position="384"/>
    </location>
</feature>
<dbReference type="InterPro" id="IPR015421">
    <property type="entry name" value="PyrdxlP-dep_Trfase_major"/>
</dbReference>
<organism evidence="14 16">
    <name type="scientific">Ferroacidibacillus organovorans</name>
    <dbReference type="NCBI Taxonomy" id="1765683"/>
    <lineage>
        <taxon>Bacteria</taxon>
        <taxon>Bacillati</taxon>
        <taxon>Bacillota</taxon>
        <taxon>Bacilli</taxon>
        <taxon>Bacillales</taxon>
        <taxon>Alicyclobacillaceae</taxon>
        <taxon>Ferroacidibacillus</taxon>
    </lineage>
</organism>
<evidence type="ECO:0000256" key="2">
    <source>
        <dbReference type="ARBA" id="ARBA00002513"/>
    </source>
</evidence>
<evidence type="ECO:0000313" key="16">
    <source>
        <dbReference type="Proteomes" id="UP000190229"/>
    </source>
</evidence>
<evidence type="ECO:0000256" key="9">
    <source>
        <dbReference type="ARBA" id="ARBA00047715"/>
    </source>
</evidence>
<evidence type="ECO:0000256" key="8">
    <source>
        <dbReference type="ARBA" id="ARBA00022898"/>
    </source>
</evidence>
<evidence type="ECO:0000313" key="14">
    <source>
        <dbReference type="EMBL" id="OPG15871.1"/>
    </source>
</evidence>
<feature type="modified residue" description="N6-(pyridoxal phosphate)lysine" evidence="10">
    <location>
        <position position="243"/>
    </location>
</feature>
<dbReference type="SUPFAM" id="SSF53383">
    <property type="entry name" value="PLP-dependent transferases"/>
    <property type="match status" value="1"/>
</dbReference>
<proteinExistence type="inferred from homology"/>
<evidence type="ECO:0000256" key="10">
    <source>
        <dbReference type="PIRSR" id="PIRSR604723-51"/>
    </source>
</evidence>
<dbReference type="RefSeq" id="WP_067564429.1">
    <property type="nucleotide sequence ID" value="NZ_LSUQ01000021.1"/>
</dbReference>
<dbReference type="EC" id="2.3.1.47" evidence="11"/>
<dbReference type="InterPro" id="IPR004723">
    <property type="entry name" value="AONS_Archaea/Proteobacteria"/>
</dbReference>
<dbReference type="CDD" id="cd06454">
    <property type="entry name" value="KBL_like"/>
    <property type="match status" value="1"/>
</dbReference>
<evidence type="ECO:0000313" key="13">
    <source>
        <dbReference type="EMBL" id="OAG93880.1"/>
    </source>
</evidence>
<dbReference type="InterPro" id="IPR050087">
    <property type="entry name" value="AON_synthase_class-II"/>
</dbReference>
<dbReference type="InterPro" id="IPR015422">
    <property type="entry name" value="PyrdxlP-dep_Trfase_small"/>
</dbReference>
<dbReference type="EMBL" id="MWPS01000026">
    <property type="protein sequence ID" value="OPG15871.1"/>
    <property type="molecule type" value="Genomic_DNA"/>
</dbReference>
<dbReference type="STRING" id="1765683.B2M26_09705"/>
<dbReference type="OrthoDB" id="9807157at2"/>
<dbReference type="NCBIfam" id="TIGR00858">
    <property type="entry name" value="bioF"/>
    <property type="match status" value="1"/>
</dbReference>
<dbReference type="AlphaFoldDB" id="A0A162S1F9"/>
<reference evidence="13 15" key="1">
    <citation type="submission" date="2016-02" db="EMBL/GenBank/DDBJ databases">
        <title>Draft genome sequence of Acidibacillus ferrooxidans SLC66.</title>
        <authorList>
            <person name="Oliveira G."/>
            <person name="Nancucheo I."/>
            <person name="Dall'Agnol H."/>
            <person name="Johnson B."/>
            <person name="Oliveira R."/>
            <person name="Nunes G.L."/>
            <person name="Tzotzos G."/>
            <person name="Orellana S.C."/>
            <person name="Salim A.C."/>
            <person name="Araujo F.M."/>
        </authorList>
    </citation>
    <scope>NUCLEOTIDE SEQUENCE [LARGE SCALE GENOMIC DNA]</scope>
    <source>
        <strain evidence="13 15">SLC66</strain>
    </source>
</reference>
<dbReference type="InterPro" id="IPR004839">
    <property type="entry name" value="Aminotransferase_I/II_large"/>
</dbReference>
<evidence type="ECO:0000259" key="12">
    <source>
        <dbReference type="Pfam" id="PF00155"/>
    </source>
</evidence>
<comment type="similarity">
    <text evidence="4 11">Belongs to the class-II pyridoxal-phosphate-dependent aminotransferase family. BioF subfamily.</text>
</comment>
<dbReference type="GO" id="GO:0008710">
    <property type="term" value="F:8-amino-7-oxononanoate synthase activity"/>
    <property type="evidence" value="ECO:0007669"/>
    <property type="project" value="UniProtKB-UniRule"/>
</dbReference>
<comment type="caution">
    <text evidence="14">The sequence shown here is derived from an EMBL/GenBank/DDBJ whole genome shotgun (WGS) entry which is preliminary data.</text>
</comment>
<dbReference type="GO" id="GO:0030170">
    <property type="term" value="F:pyridoxal phosphate binding"/>
    <property type="evidence" value="ECO:0007669"/>
    <property type="project" value="InterPro"/>
</dbReference>
<sequence length="391" mass="41712">MSASAWTERAVTVLETIEQAGRTRALRALRVLDGRTALRDDRVVLLCASNNYLGLAHHPRVRAAAQGALETHGLGSTGSRMTTGHSALHEQLEIALAKHRGTDAALLFNTGYMANLAVMTTFAREGDVLFSDELNHASLIDGCRMSRARVVVYRHGDVSDLEEKLRVTPVSGLRIIVTDGVFSMDGDLAPLADLVRLKRAWNALLIVDDAHATGVLGPRGEGTAAHFGMAAHEIDLHVGTLSKALGSEGGYVAGAQTLIAWLRQAARPFMFSTALSPAVIAGAHAALHIAADESERRERMHSRARELRMALQARGFAASQGITPIIPVRIGDAGAALALSAHLDQMGVFAPAIRPPSVPEGTSRIRLTVTADHTREDVETVANAFASFASR</sequence>
<evidence type="ECO:0000313" key="15">
    <source>
        <dbReference type="Proteomes" id="UP000077421"/>
    </source>
</evidence>
<dbReference type="EMBL" id="LSUQ01000021">
    <property type="protein sequence ID" value="OAG93880.1"/>
    <property type="molecule type" value="Genomic_DNA"/>
</dbReference>
<keyword evidence="7" id="KW-0093">Biotin biosynthesis</keyword>
<keyword evidence="8 10" id="KW-0663">Pyridoxal phosphate</keyword>
<comment type="function">
    <text evidence="2 11">Catalyzes the decarboxylative condensation of pimeloyl-[acyl-carrier protein] and L-alanine to produce 8-amino-7-oxononanoate (AON), [acyl-carrier protein], and carbon dioxide.</text>
</comment>
<accession>A0A162S1F9</accession>
<comment type="subunit">
    <text evidence="5 11">Homodimer.</text>
</comment>
<dbReference type="UniPathway" id="UPA00078"/>
<dbReference type="InterPro" id="IPR015424">
    <property type="entry name" value="PyrdxlP-dep_Trfase"/>
</dbReference>
<dbReference type="PANTHER" id="PTHR13693:SF100">
    <property type="entry name" value="8-AMINO-7-OXONONANOATE SYNTHASE"/>
    <property type="match status" value="1"/>
</dbReference>
<gene>
    <name evidence="13" type="ORF">AYW79_08320</name>
    <name evidence="14" type="ORF">B2M26_09705</name>
</gene>
<dbReference type="InterPro" id="IPR001917">
    <property type="entry name" value="Aminotrans_II_pyridoxalP_BS"/>
</dbReference>
<evidence type="ECO:0000256" key="3">
    <source>
        <dbReference type="ARBA" id="ARBA00004746"/>
    </source>
</evidence>
<evidence type="ECO:0000256" key="7">
    <source>
        <dbReference type="ARBA" id="ARBA00022756"/>
    </source>
</evidence>
<dbReference type="GO" id="GO:0009102">
    <property type="term" value="P:biotin biosynthetic process"/>
    <property type="evidence" value="ECO:0007669"/>
    <property type="project" value="UniProtKB-UniRule"/>
</dbReference>